<feature type="domain" description="TOG" evidence="2">
    <location>
        <begin position="483"/>
        <end position="726"/>
    </location>
</feature>
<dbReference type="SMART" id="SM01349">
    <property type="entry name" value="TOG"/>
    <property type="match status" value="2"/>
</dbReference>
<dbReference type="Pfam" id="PF12348">
    <property type="entry name" value="CLASP_N"/>
    <property type="match status" value="1"/>
</dbReference>
<dbReference type="InterPro" id="IPR011989">
    <property type="entry name" value="ARM-like"/>
</dbReference>
<dbReference type="KEGG" id="emc:129332144"/>
<dbReference type="RefSeq" id="XP_054839010.1">
    <property type="nucleotide sequence ID" value="XM_054983035.1"/>
</dbReference>
<dbReference type="GO" id="GO:0005929">
    <property type="term" value="C:cilium"/>
    <property type="evidence" value="ECO:0007669"/>
    <property type="project" value="TreeGrafter"/>
</dbReference>
<proteinExistence type="predicted"/>
<dbReference type="SUPFAM" id="SSF48371">
    <property type="entry name" value="ARM repeat"/>
    <property type="match status" value="1"/>
</dbReference>
<evidence type="ECO:0000313" key="3">
    <source>
        <dbReference type="Proteomes" id="UP001190640"/>
    </source>
</evidence>
<feature type="region of interest" description="Disordered" evidence="1">
    <location>
        <begin position="184"/>
        <end position="220"/>
    </location>
</feature>
<dbReference type="PANTHER" id="PTHR21567:SF42">
    <property type="entry name" value="TOG ARRAY REGULATOR OF AXONEMAL MICROTUBULES PROTEIN 2"/>
    <property type="match status" value="1"/>
</dbReference>
<dbReference type="GO" id="GO:0005881">
    <property type="term" value="C:cytoplasmic microtubule"/>
    <property type="evidence" value="ECO:0007669"/>
    <property type="project" value="TreeGrafter"/>
</dbReference>
<protein>
    <submittedName>
        <fullName evidence="4 5">TOG array regulator of axonemal microtubules protein 2 isoform X1</fullName>
    </submittedName>
</protein>
<feature type="compositionally biased region" description="Basic and acidic residues" evidence="1">
    <location>
        <begin position="394"/>
        <end position="404"/>
    </location>
</feature>
<dbReference type="InterPro" id="IPR016024">
    <property type="entry name" value="ARM-type_fold"/>
</dbReference>
<dbReference type="InterPro" id="IPR024395">
    <property type="entry name" value="CLASP_N_dom"/>
</dbReference>
<name>A0AA97JJJ3_EUBMA</name>
<feature type="region of interest" description="Disordered" evidence="1">
    <location>
        <begin position="719"/>
        <end position="768"/>
    </location>
</feature>
<evidence type="ECO:0000313" key="4">
    <source>
        <dbReference type="RefSeq" id="XP_054838989.1"/>
    </source>
</evidence>
<dbReference type="AlphaFoldDB" id="A0AA97JJJ3"/>
<feature type="domain" description="TOG" evidence="2">
    <location>
        <begin position="779"/>
        <end position="1006"/>
    </location>
</feature>
<accession>A0AA97JJJ3</accession>
<feature type="compositionally biased region" description="Polar residues" evidence="1">
    <location>
        <begin position="405"/>
        <end position="421"/>
    </location>
</feature>
<keyword evidence="3" id="KW-1185">Reference proteome</keyword>
<dbReference type="Gene3D" id="1.25.10.10">
    <property type="entry name" value="Leucine-rich Repeat Variant"/>
    <property type="match status" value="2"/>
</dbReference>
<reference evidence="4 5" key="1">
    <citation type="submission" date="2025-04" db="UniProtKB">
        <authorList>
            <consortium name="RefSeq"/>
        </authorList>
    </citation>
    <scope>IDENTIFICATION</scope>
    <source>
        <tissue evidence="4 5">Blood</tissue>
    </source>
</reference>
<dbReference type="GeneID" id="129332144"/>
<dbReference type="GO" id="GO:0000226">
    <property type="term" value="P:microtubule cytoskeleton organization"/>
    <property type="evidence" value="ECO:0007669"/>
    <property type="project" value="TreeGrafter"/>
</dbReference>
<feature type="compositionally biased region" description="Low complexity" evidence="1">
    <location>
        <begin position="740"/>
        <end position="753"/>
    </location>
</feature>
<evidence type="ECO:0000256" key="1">
    <source>
        <dbReference type="SAM" id="MobiDB-lite"/>
    </source>
</evidence>
<dbReference type="GO" id="GO:0008017">
    <property type="term" value="F:microtubule binding"/>
    <property type="evidence" value="ECO:0007669"/>
    <property type="project" value="TreeGrafter"/>
</dbReference>
<feature type="region of interest" description="Disordered" evidence="1">
    <location>
        <begin position="394"/>
        <end position="427"/>
    </location>
</feature>
<dbReference type="PANTHER" id="PTHR21567">
    <property type="entry name" value="CLASP"/>
    <property type="match status" value="1"/>
</dbReference>
<feature type="region of interest" description="Disordered" evidence="1">
    <location>
        <begin position="276"/>
        <end position="306"/>
    </location>
</feature>
<organism evidence="3 6">
    <name type="scientific">Eublepharis macularius</name>
    <name type="common">Leopard gecko</name>
    <name type="synonym">Cyrtodactylus macularius</name>
    <dbReference type="NCBI Taxonomy" id="481883"/>
    <lineage>
        <taxon>Eukaryota</taxon>
        <taxon>Metazoa</taxon>
        <taxon>Chordata</taxon>
        <taxon>Craniata</taxon>
        <taxon>Vertebrata</taxon>
        <taxon>Euteleostomi</taxon>
        <taxon>Lepidosauria</taxon>
        <taxon>Squamata</taxon>
        <taxon>Bifurcata</taxon>
        <taxon>Gekkota</taxon>
        <taxon>Eublepharidae</taxon>
        <taxon>Eublepharinae</taxon>
        <taxon>Eublepharis</taxon>
    </lineage>
</organism>
<evidence type="ECO:0000259" key="2">
    <source>
        <dbReference type="SMART" id="SM01349"/>
    </source>
</evidence>
<dbReference type="Proteomes" id="UP001190640">
    <property type="component" value="Chromosome 1"/>
</dbReference>
<sequence length="1009" mass="111015">MYKDILGPSLHMATHDFTTAKYQAPCAMHCGSAPKVKSGCRSLKGGSIDSNLQLCGNGWMSADEASLHSVFKQQTCLRRGKGEPLDISPLESWDTKNGFQKKKMDSIILGDFSQLPSSLPKQNPGELDASSAAVETAQIKDKLKKRRMSEGILASNKGLADPSGPKGLALKPAISRSASQRLLITSKPMPPIQSIPTSPEVTDEHRELQNGTCHLKSGGDHLESTAAHQQDLCGNNENVRKCLGAALIPPIPKSAKAHGGSSQNFQEPLLSSSQFDSTSVAVEESSDSRSDPVSSAEENSLKVPETRMLESSLPAFRRSLSTSLKAAASAEPLLPLTTHSLSLGLLKEGCQLSSTHLVKEDEWKENNGRILVTISKSAQEKMRQKQLREIELLRKEREKDRSDQLQRTAQEGSGPLNSSEATIPVPFSLSNPSRAPVGIALKKRVNRPSLPSIPVINHDSSFLRHASANSLPANLNSPEWEEDLVNREILEVRPLSHPEQGLVDALKWLNSNDWQLKEKGLFSIRCLANCHSELLLCRLHDVSLAATKEVSNLRSKVSRFAIGTLSELFKTLKKHMDQEVEEIARVLLQKTGDSSEFIQKAADQSLGVMAQSVTPLRALAALMANGVNHRNPLVRKCAAEHLLTVLEQIGAEKLLSGSRESMEVLVQTLVKLAQDCNQDTRFYGRKMLNILMSHSKFDGYLKQCLPSHDLRDVMATIKQKGMEDQPPQAPSAKSQRRSKSGSLTTSLDSLPSDEGTRSISSTLALPQPMARHSSLRSLEVMEQLKELNKMLVAKEFQKRMEGIMLLMEHCKNNPQLVSSNVIQIFDAFIPRLQDSNKKVNQYALESITSMISILKDGLNPVMVSVVTVVTDNLNSKNSGIYSAAVKVLDQMIISLDNVLLLQMFASRVRFISGRALQDITDRLSVLVALVYPRKLQVVERHVLPVLWYFLSNMIGNGVLPGKSGNVRTVVAKLTKSLHMQMGPRLEEYASSQSQHAIKNLQDLLSLELQ</sequence>
<gene>
    <name evidence="4 5 6" type="primary">TOGARAM2</name>
</gene>
<dbReference type="InterPro" id="IPR034085">
    <property type="entry name" value="TOG"/>
</dbReference>
<evidence type="ECO:0000313" key="6">
    <source>
        <dbReference type="RefSeq" id="XP_054839010.1"/>
    </source>
</evidence>
<dbReference type="RefSeq" id="XP_054838989.1">
    <property type="nucleotide sequence ID" value="XM_054983014.1"/>
</dbReference>
<evidence type="ECO:0000313" key="5">
    <source>
        <dbReference type="RefSeq" id="XP_054839000.1"/>
    </source>
</evidence>
<dbReference type="RefSeq" id="XP_054839000.1">
    <property type="nucleotide sequence ID" value="XM_054983025.1"/>
</dbReference>
<dbReference type="CTD" id="165186"/>